<dbReference type="EMBL" id="CAMGYJ010000008">
    <property type="protein sequence ID" value="CAI0459092.1"/>
    <property type="molecule type" value="Genomic_DNA"/>
</dbReference>
<protein>
    <submittedName>
        <fullName evidence="2">Uncharacterized protein</fullName>
    </submittedName>
</protein>
<organism evidence="2 3">
    <name type="scientific">Linum tenue</name>
    <dbReference type="NCBI Taxonomy" id="586396"/>
    <lineage>
        <taxon>Eukaryota</taxon>
        <taxon>Viridiplantae</taxon>
        <taxon>Streptophyta</taxon>
        <taxon>Embryophyta</taxon>
        <taxon>Tracheophyta</taxon>
        <taxon>Spermatophyta</taxon>
        <taxon>Magnoliopsida</taxon>
        <taxon>eudicotyledons</taxon>
        <taxon>Gunneridae</taxon>
        <taxon>Pentapetalae</taxon>
        <taxon>rosids</taxon>
        <taxon>fabids</taxon>
        <taxon>Malpighiales</taxon>
        <taxon>Linaceae</taxon>
        <taxon>Linum</taxon>
    </lineage>
</organism>
<evidence type="ECO:0000256" key="1">
    <source>
        <dbReference type="SAM" id="MobiDB-lite"/>
    </source>
</evidence>
<dbReference type="AlphaFoldDB" id="A0AAV0NKU1"/>
<dbReference type="Proteomes" id="UP001154282">
    <property type="component" value="Unassembled WGS sequence"/>
</dbReference>
<evidence type="ECO:0000313" key="2">
    <source>
        <dbReference type="EMBL" id="CAI0459092.1"/>
    </source>
</evidence>
<feature type="compositionally biased region" description="Polar residues" evidence="1">
    <location>
        <begin position="1"/>
        <end position="24"/>
    </location>
</feature>
<accession>A0AAV0NKU1</accession>
<name>A0AAV0NKU1_9ROSI</name>
<gene>
    <name evidence="2" type="ORF">LITE_LOCUS33839</name>
</gene>
<feature type="non-terminal residue" evidence="2">
    <location>
        <position position="1"/>
    </location>
</feature>
<comment type="caution">
    <text evidence="2">The sequence shown here is derived from an EMBL/GenBank/DDBJ whole genome shotgun (WGS) entry which is preliminary data.</text>
</comment>
<evidence type="ECO:0000313" key="3">
    <source>
        <dbReference type="Proteomes" id="UP001154282"/>
    </source>
</evidence>
<sequence length="100" mass="11260">GDNETSSKSGETSHSQNVTSTAEPSGTIPCRKHKQSSKRFIWRDDDRAKKEEKINIRCKKLYDIYSRPLLRYSVSSSNSDPCNGNIMVPPIILCFLLIGI</sequence>
<proteinExistence type="predicted"/>
<keyword evidence="3" id="KW-1185">Reference proteome</keyword>
<reference evidence="2" key="1">
    <citation type="submission" date="2022-08" db="EMBL/GenBank/DDBJ databases">
        <authorList>
            <person name="Gutierrez-Valencia J."/>
        </authorList>
    </citation>
    <scope>NUCLEOTIDE SEQUENCE</scope>
</reference>
<feature type="region of interest" description="Disordered" evidence="1">
    <location>
        <begin position="1"/>
        <end position="36"/>
    </location>
</feature>